<keyword evidence="2" id="KW-1185">Reference proteome</keyword>
<evidence type="ECO:0000313" key="1">
    <source>
        <dbReference type="EMBL" id="MBB4153121.1"/>
    </source>
</evidence>
<organism evidence="1 2">
    <name type="scientific">Sphingomonas jinjuensis</name>
    <dbReference type="NCBI Taxonomy" id="535907"/>
    <lineage>
        <taxon>Bacteria</taxon>
        <taxon>Pseudomonadati</taxon>
        <taxon>Pseudomonadota</taxon>
        <taxon>Alphaproteobacteria</taxon>
        <taxon>Sphingomonadales</taxon>
        <taxon>Sphingomonadaceae</taxon>
        <taxon>Sphingomonas</taxon>
    </lineage>
</organism>
<reference evidence="1 2" key="1">
    <citation type="submission" date="2020-08" db="EMBL/GenBank/DDBJ databases">
        <title>Genomic Encyclopedia of Type Strains, Phase IV (KMG-IV): sequencing the most valuable type-strain genomes for metagenomic binning, comparative biology and taxonomic classification.</title>
        <authorList>
            <person name="Goeker M."/>
        </authorList>
    </citation>
    <scope>NUCLEOTIDE SEQUENCE [LARGE SCALE GENOMIC DNA]</scope>
    <source>
        <strain evidence="1 2">YC6723</strain>
    </source>
</reference>
<dbReference type="EMBL" id="JACIEV010000002">
    <property type="protein sequence ID" value="MBB4153121.1"/>
    <property type="molecule type" value="Genomic_DNA"/>
</dbReference>
<accession>A0A840F968</accession>
<sequence length="116" mass="12400">MLNTKMTAVRDVTEQLVKLEALIDAAMIAQAGLQSTLIEARRKANLPLDAGLDGFERVAGMAPLLATARSHVNRAHYDFRAVRDGMRMPIHAYGDYGDTPDSGGPNGVAAPLKIVA</sequence>
<name>A0A840F968_9SPHN</name>
<gene>
    <name evidence="1" type="ORF">GGQ80_001009</name>
</gene>
<proteinExistence type="predicted"/>
<dbReference type="AlphaFoldDB" id="A0A840F968"/>
<evidence type="ECO:0000313" key="2">
    <source>
        <dbReference type="Proteomes" id="UP000529795"/>
    </source>
</evidence>
<dbReference type="RefSeq" id="WP_183982785.1">
    <property type="nucleotide sequence ID" value="NZ_JACIEV010000002.1"/>
</dbReference>
<protein>
    <submittedName>
        <fullName evidence="1">Uncharacterized protein</fullName>
    </submittedName>
</protein>
<comment type="caution">
    <text evidence="1">The sequence shown here is derived from an EMBL/GenBank/DDBJ whole genome shotgun (WGS) entry which is preliminary data.</text>
</comment>
<dbReference type="Proteomes" id="UP000529795">
    <property type="component" value="Unassembled WGS sequence"/>
</dbReference>